<name>A0A6A6W7W9_9PEZI</name>
<proteinExistence type="predicted"/>
<accession>A0A6A6W7W9</accession>
<dbReference type="RefSeq" id="XP_033601403.1">
    <property type="nucleotide sequence ID" value="XM_033740811.1"/>
</dbReference>
<evidence type="ECO:0008006" key="3">
    <source>
        <dbReference type="Google" id="ProtNLM"/>
    </source>
</evidence>
<keyword evidence="2" id="KW-1185">Reference proteome</keyword>
<organism evidence="1 2">
    <name type="scientific">Pseudovirgaria hyperparasitica</name>
    <dbReference type="NCBI Taxonomy" id="470096"/>
    <lineage>
        <taxon>Eukaryota</taxon>
        <taxon>Fungi</taxon>
        <taxon>Dikarya</taxon>
        <taxon>Ascomycota</taxon>
        <taxon>Pezizomycotina</taxon>
        <taxon>Dothideomycetes</taxon>
        <taxon>Dothideomycetes incertae sedis</taxon>
        <taxon>Acrospermales</taxon>
        <taxon>Acrospermaceae</taxon>
        <taxon>Pseudovirgaria</taxon>
    </lineage>
</organism>
<dbReference type="AlphaFoldDB" id="A0A6A6W7W9"/>
<dbReference type="EMBL" id="ML996570">
    <property type="protein sequence ID" value="KAF2758952.1"/>
    <property type="molecule type" value="Genomic_DNA"/>
</dbReference>
<protein>
    <recommendedName>
        <fullName evidence="3">Glycosyltransferase family 25 protein</fullName>
    </recommendedName>
</protein>
<evidence type="ECO:0000313" key="1">
    <source>
        <dbReference type="EMBL" id="KAF2758952.1"/>
    </source>
</evidence>
<sequence length="418" mass="45954">MPALRARPIQLLLFFAIAALVFYSYRARDHASFAPAPSPGPSAHTDQDDLNTHARANTTLGFGAILAVSRDGSPRRHALMQAANVTEIDITIPRQPKYGDADIEKFKYGPESTMGPGSILAWLGHHNALKWFLDSGLETALIIEDDVDWDIHLRSLQVPLAAHAARSLLAPASTSRGMNYYWGDPNTWDLLYIGHCGDYFQGLDQGVGVGHQSPADLQDMPHEMWLDHSLPTNENLHPFTADLLKALEVPEQNRLFHRSRFPLCTFAYAVTRPAAWKIMNVLAPAKEPPPDTRDAPRAYDVGILQSCMRGYSSSVDKVGAEGLKCYTVNPEFFHHMPGDSEIANEEAKKGNKVGIPPVDMAGADQVTQRGETSNIGCGFWHGHFAFADGNKKQLDSLRQNVGRGGKCLKPGRDLPNNS</sequence>
<dbReference type="GeneID" id="54481865"/>
<dbReference type="OrthoDB" id="47375at2759"/>
<dbReference type="Proteomes" id="UP000799437">
    <property type="component" value="Unassembled WGS sequence"/>
</dbReference>
<gene>
    <name evidence="1" type="ORF">EJ05DRAFT_327333</name>
</gene>
<evidence type="ECO:0000313" key="2">
    <source>
        <dbReference type="Proteomes" id="UP000799437"/>
    </source>
</evidence>
<reference evidence="1" key="1">
    <citation type="journal article" date="2020" name="Stud. Mycol.">
        <title>101 Dothideomycetes genomes: a test case for predicting lifestyles and emergence of pathogens.</title>
        <authorList>
            <person name="Haridas S."/>
            <person name="Albert R."/>
            <person name="Binder M."/>
            <person name="Bloem J."/>
            <person name="Labutti K."/>
            <person name="Salamov A."/>
            <person name="Andreopoulos B."/>
            <person name="Baker S."/>
            <person name="Barry K."/>
            <person name="Bills G."/>
            <person name="Bluhm B."/>
            <person name="Cannon C."/>
            <person name="Castanera R."/>
            <person name="Culley D."/>
            <person name="Daum C."/>
            <person name="Ezra D."/>
            <person name="Gonzalez J."/>
            <person name="Henrissat B."/>
            <person name="Kuo A."/>
            <person name="Liang C."/>
            <person name="Lipzen A."/>
            <person name="Lutzoni F."/>
            <person name="Magnuson J."/>
            <person name="Mondo S."/>
            <person name="Nolan M."/>
            <person name="Ohm R."/>
            <person name="Pangilinan J."/>
            <person name="Park H.-J."/>
            <person name="Ramirez L."/>
            <person name="Alfaro M."/>
            <person name="Sun H."/>
            <person name="Tritt A."/>
            <person name="Yoshinaga Y."/>
            <person name="Zwiers L.-H."/>
            <person name="Turgeon B."/>
            <person name="Goodwin S."/>
            <person name="Spatafora J."/>
            <person name="Crous P."/>
            <person name="Grigoriev I."/>
        </authorList>
    </citation>
    <scope>NUCLEOTIDE SEQUENCE</scope>
    <source>
        <strain evidence="1">CBS 121739</strain>
    </source>
</reference>